<dbReference type="InterPro" id="IPR016155">
    <property type="entry name" value="Mopterin_synth/thiamin_S_b"/>
</dbReference>
<sequence length="66" mass="7197">MTISVNGEKKVFEKAQMSVRELLDALEYKVGFAVALNTTFVLNTTYETTMIKDGDALDILAPVQGG</sequence>
<name>A0ABT7QZ89_9BACT</name>
<keyword evidence="2" id="KW-1185">Reference proteome</keyword>
<dbReference type="InterPro" id="IPR012675">
    <property type="entry name" value="Beta-grasp_dom_sf"/>
</dbReference>
<evidence type="ECO:0000313" key="1">
    <source>
        <dbReference type="EMBL" id="MDM5272157.1"/>
    </source>
</evidence>
<comment type="caution">
    <text evidence="1">The sequence shown here is derived from an EMBL/GenBank/DDBJ whole genome shotgun (WGS) entry which is preliminary data.</text>
</comment>
<gene>
    <name evidence="1" type="primary">thiS</name>
    <name evidence="1" type="ORF">PGH07_08190</name>
</gene>
<protein>
    <submittedName>
        <fullName evidence="1">Sulfur carrier protein ThiS</fullName>
    </submittedName>
</protein>
<accession>A0ABT7QZ89</accession>
<dbReference type="PANTHER" id="PTHR34472:SF1">
    <property type="entry name" value="SULFUR CARRIER PROTEIN THIS"/>
    <property type="match status" value="1"/>
</dbReference>
<dbReference type="RefSeq" id="WP_289413910.1">
    <property type="nucleotide sequence ID" value="NZ_JAQIBD010000002.1"/>
</dbReference>
<organism evidence="1 2">
    <name type="scientific">Sulfurovum zhangzhouensis</name>
    <dbReference type="NCBI Taxonomy" id="3019067"/>
    <lineage>
        <taxon>Bacteria</taxon>
        <taxon>Pseudomonadati</taxon>
        <taxon>Campylobacterota</taxon>
        <taxon>Epsilonproteobacteria</taxon>
        <taxon>Campylobacterales</taxon>
        <taxon>Sulfurovaceae</taxon>
        <taxon>Sulfurovum</taxon>
    </lineage>
</organism>
<dbReference type="SUPFAM" id="SSF54285">
    <property type="entry name" value="MoaD/ThiS"/>
    <property type="match status" value="1"/>
</dbReference>
<dbReference type="PANTHER" id="PTHR34472">
    <property type="entry name" value="SULFUR CARRIER PROTEIN THIS"/>
    <property type="match status" value="1"/>
</dbReference>
<dbReference type="Proteomes" id="UP001169069">
    <property type="component" value="Unassembled WGS sequence"/>
</dbReference>
<dbReference type="InterPro" id="IPR010035">
    <property type="entry name" value="Thi_S"/>
</dbReference>
<evidence type="ECO:0000313" key="2">
    <source>
        <dbReference type="Proteomes" id="UP001169069"/>
    </source>
</evidence>
<dbReference type="InterPro" id="IPR003749">
    <property type="entry name" value="ThiS/MoaD-like"/>
</dbReference>
<dbReference type="Gene3D" id="3.10.20.30">
    <property type="match status" value="1"/>
</dbReference>
<dbReference type="Pfam" id="PF02597">
    <property type="entry name" value="ThiS"/>
    <property type="match status" value="1"/>
</dbReference>
<dbReference type="NCBIfam" id="TIGR01683">
    <property type="entry name" value="thiS"/>
    <property type="match status" value="1"/>
</dbReference>
<dbReference type="EMBL" id="JAQIBD010000002">
    <property type="protein sequence ID" value="MDM5272157.1"/>
    <property type="molecule type" value="Genomic_DNA"/>
</dbReference>
<reference evidence="1" key="1">
    <citation type="submission" date="2023-01" db="EMBL/GenBank/DDBJ databases">
        <title>Sulfurovum sp. zt1-1 genome assembly.</title>
        <authorList>
            <person name="Wang J."/>
        </authorList>
    </citation>
    <scope>NUCLEOTIDE SEQUENCE</scope>
    <source>
        <strain evidence="1">Zt1-1</strain>
    </source>
</reference>
<dbReference type="CDD" id="cd00565">
    <property type="entry name" value="Ubl_ThiS"/>
    <property type="match status" value="1"/>
</dbReference>
<proteinExistence type="predicted"/>